<evidence type="ECO:0000313" key="9">
    <source>
        <dbReference type="Proteomes" id="UP000239549"/>
    </source>
</evidence>
<feature type="domain" description="Type II secretion system protein GspF" evidence="7">
    <location>
        <begin position="129"/>
        <end position="243"/>
    </location>
</feature>
<dbReference type="GO" id="GO:0005886">
    <property type="term" value="C:plasma membrane"/>
    <property type="evidence" value="ECO:0007669"/>
    <property type="project" value="UniProtKB-SubCell"/>
</dbReference>
<dbReference type="AlphaFoldDB" id="A0A2L2XH40"/>
<organism evidence="8 9">
    <name type="scientific">Desulfocucumis palustris</name>
    <dbReference type="NCBI Taxonomy" id="1898651"/>
    <lineage>
        <taxon>Bacteria</taxon>
        <taxon>Bacillati</taxon>
        <taxon>Bacillota</taxon>
        <taxon>Clostridia</taxon>
        <taxon>Eubacteriales</taxon>
        <taxon>Desulfocucumaceae</taxon>
        <taxon>Desulfocucumis</taxon>
    </lineage>
</organism>
<keyword evidence="5 6" id="KW-0472">Membrane</keyword>
<evidence type="ECO:0000256" key="5">
    <source>
        <dbReference type="ARBA" id="ARBA00023136"/>
    </source>
</evidence>
<keyword evidence="2" id="KW-1003">Cell membrane</keyword>
<evidence type="ECO:0000256" key="4">
    <source>
        <dbReference type="ARBA" id="ARBA00022989"/>
    </source>
</evidence>
<sequence length="290" mass="32491">MLLFLSLLLFLMVISLGIAIIGWQRRSPLVDRLERKKEQPEPETNFFDVLWNINPVLRKESFRYGLYSAMAAFTTGVMFTPLAALVFAGAAFVMVPRIKQLLDMNRRRKRFFKQFPRAVSELAAVAKTGTLLDGFRLVEKEHPAPVADVFGYIAKTVDSGTTAHKAVFDAVEQFGYPGLDRLGEAVRVINELGGGEKAGETLNSAADHIRFLERFRNKVDAAVGGIIYEMLLATGIILLYFLLTSGPWTEGWENVRKHPMVVLTGLLAIGIGWYLGMKKISKFKNKNYIS</sequence>
<name>A0A2L2XH40_9FIRM</name>
<dbReference type="RefSeq" id="WP_104373536.1">
    <property type="nucleotide sequence ID" value="NZ_BFAV01000172.1"/>
</dbReference>
<feature type="transmembrane region" description="Helical" evidence="6">
    <location>
        <begin position="219"/>
        <end position="243"/>
    </location>
</feature>
<dbReference type="PANTHER" id="PTHR35007:SF4">
    <property type="entry name" value="CONSERVED TRANSMEMBRANE PROTEIN-RELATED"/>
    <property type="match status" value="1"/>
</dbReference>
<comment type="subcellular location">
    <subcellularLocation>
        <location evidence="1">Cell membrane</location>
        <topology evidence="1">Multi-pass membrane protein</topology>
    </subcellularLocation>
</comment>
<proteinExistence type="predicted"/>
<dbReference type="Pfam" id="PF00482">
    <property type="entry name" value="T2SSF"/>
    <property type="match status" value="1"/>
</dbReference>
<feature type="transmembrane region" description="Helical" evidence="6">
    <location>
        <begin position="258"/>
        <end position="276"/>
    </location>
</feature>
<dbReference type="EMBL" id="BFAV01000172">
    <property type="protein sequence ID" value="GBF35460.1"/>
    <property type="molecule type" value="Genomic_DNA"/>
</dbReference>
<dbReference type="OrthoDB" id="1808935at2"/>
<feature type="transmembrane region" description="Helical" evidence="6">
    <location>
        <begin position="64"/>
        <end position="95"/>
    </location>
</feature>
<evidence type="ECO:0000256" key="1">
    <source>
        <dbReference type="ARBA" id="ARBA00004651"/>
    </source>
</evidence>
<evidence type="ECO:0000313" key="8">
    <source>
        <dbReference type="EMBL" id="GBF35460.1"/>
    </source>
</evidence>
<comment type="caution">
    <text evidence="8">The sequence shown here is derived from an EMBL/GenBank/DDBJ whole genome shotgun (WGS) entry which is preliminary data.</text>
</comment>
<evidence type="ECO:0000256" key="6">
    <source>
        <dbReference type="SAM" id="Phobius"/>
    </source>
</evidence>
<gene>
    <name evidence="8" type="ORF">DCCM_4589</name>
</gene>
<evidence type="ECO:0000256" key="3">
    <source>
        <dbReference type="ARBA" id="ARBA00022692"/>
    </source>
</evidence>
<protein>
    <recommendedName>
        <fullName evidence="7">Type II secretion system protein GspF domain-containing protein</fullName>
    </recommendedName>
</protein>
<keyword evidence="9" id="KW-1185">Reference proteome</keyword>
<evidence type="ECO:0000259" key="7">
    <source>
        <dbReference type="Pfam" id="PF00482"/>
    </source>
</evidence>
<accession>A0A2L2XH40</accession>
<dbReference type="Proteomes" id="UP000239549">
    <property type="component" value="Unassembled WGS sequence"/>
</dbReference>
<reference evidence="9" key="1">
    <citation type="submission" date="2018-02" db="EMBL/GenBank/DDBJ databases">
        <title>Genome sequence of Desulfocucumis palustris strain NAW-5.</title>
        <authorList>
            <person name="Watanabe M."/>
            <person name="Kojima H."/>
            <person name="Fukui M."/>
        </authorList>
    </citation>
    <scope>NUCLEOTIDE SEQUENCE [LARGE SCALE GENOMIC DNA]</scope>
    <source>
        <strain evidence="9">NAW-5</strain>
    </source>
</reference>
<keyword evidence="3 6" id="KW-0812">Transmembrane</keyword>
<evidence type="ECO:0000256" key="2">
    <source>
        <dbReference type="ARBA" id="ARBA00022475"/>
    </source>
</evidence>
<dbReference type="PANTHER" id="PTHR35007">
    <property type="entry name" value="INTEGRAL MEMBRANE PROTEIN-RELATED"/>
    <property type="match status" value="1"/>
</dbReference>
<keyword evidence="4 6" id="KW-1133">Transmembrane helix</keyword>
<dbReference type="InterPro" id="IPR018076">
    <property type="entry name" value="T2SS_GspF_dom"/>
</dbReference>